<dbReference type="GO" id="GO:0006874">
    <property type="term" value="P:intracellular calcium ion homeostasis"/>
    <property type="evidence" value="ECO:0007669"/>
    <property type="project" value="TreeGrafter"/>
</dbReference>
<dbReference type="GO" id="GO:0005886">
    <property type="term" value="C:plasma membrane"/>
    <property type="evidence" value="ECO:0007669"/>
    <property type="project" value="TreeGrafter"/>
</dbReference>
<dbReference type="GO" id="GO:0008273">
    <property type="term" value="F:calcium, potassium:sodium antiporter activity"/>
    <property type="evidence" value="ECO:0007669"/>
    <property type="project" value="TreeGrafter"/>
</dbReference>
<feature type="domain" description="Sodium/calcium exchanger membrane region" evidence="6">
    <location>
        <begin position="19"/>
        <end position="166"/>
    </location>
</feature>
<dbReference type="InterPro" id="IPR004837">
    <property type="entry name" value="NaCa_Exmemb"/>
</dbReference>
<dbReference type="Pfam" id="PF01699">
    <property type="entry name" value="Na_Ca_ex"/>
    <property type="match status" value="2"/>
</dbReference>
<evidence type="ECO:0000256" key="3">
    <source>
        <dbReference type="ARBA" id="ARBA00022989"/>
    </source>
</evidence>
<dbReference type="EMBL" id="JAGQHR010000065">
    <property type="protein sequence ID" value="MCA9726766.1"/>
    <property type="molecule type" value="Genomic_DNA"/>
</dbReference>
<sequence length="349" mass="36812">MEHLIPPDWFTGLPVLALLLLIAVSVAILGKGADLMVDGAAGMAYRFGLPKVVVGATIVSLGTTSPEFAVSVMAAWKGEAGLALGNAVGSIIADTGLIFGLGCIMAVLPADRFVLSRQGWVQFGGAVLLAVICYLDYAVRGPEATIGRGLGILFLALLAGYMVMSVRWSRSHHVTQDPEAEEHAEGAGKNVGSLILLVVLGLVMVIVSSHVLIHAVTELALRWGVPDVVVAGTVVALGTSLPELVIGLTSVRKGHGELLVGNIVGADILNVLFVTGGAAVAADLPIIETGAAVPHIFLVLHLPVMLAILTLFRVFIWRSTRRGYFHRWYGAPLLLIYLGYILTPFLMPH</sequence>
<feature type="transmembrane region" description="Helical" evidence="5">
    <location>
        <begin position="258"/>
        <end position="280"/>
    </location>
</feature>
<dbReference type="Gene3D" id="1.20.1420.30">
    <property type="entry name" value="NCX, central ion-binding region"/>
    <property type="match status" value="2"/>
</dbReference>
<accession>A0A956LWS8</accession>
<evidence type="ECO:0000256" key="5">
    <source>
        <dbReference type="SAM" id="Phobius"/>
    </source>
</evidence>
<dbReference type="AlphaFoldDB" id="A0A956LWS8"/>
<dbReference type="InterPro" id="IPR004481">
    <property type="entry name" value="K/Na/Ca-exchanger"/>
</dbReference>
<feature type="transmembrane region" description="Helical" evidence="5">
    <location>
        <begin position="52"/>
        <end position="76"/>
    </location>
</feature>
<dbReference type="PANTHER" id="PTHR10846">
    <property type="entry name" value="SODIUM/POTASSIUM/CALCIUM EXCHANGER"/>
    <property type="match status" value="1"/>
</dbReference>
<feature type="transmembrane region" description="Helical" evidence="5">
    <location>
        <begin position="292"/>
        <end position="316"/>
    </location>
</feature>
<evidence type="ECO:0000259" key="6">
    <source>
        <dbReference type="Pfam" id="PF01699"/>
    </source>
</evidence>
<protein>
    <submittedName>
        <fullName evidence="7">Sodium:calcium antiporter</fullName>
    </submittedName>
</protein>
<evidence type="ECO:0000256" key="1">
    <source>
        <dbReference type="ARBA" id="ARBA00004141"/>
    </source>
</evidence>
<comment type="subcellular location">
    <subcellularLocation>
        <location evidence="1">Membrane</location>
        <topology evidence="1">Multi-pass membrane protein</topology>
    </subcellularLocation>
</comment>
<comment type="caution">
    <text evidence="7">The sequence shown here is derived from an EMBL/GenBank/DDBJ whole genome shotgun (WGS) entry which is preliminary data.</text>
</comment>
<evidence type="ECO:0000313" key="8">
    <source>
        <dbReference type="Proteomes" id="UP000697710"/>
    </source>
</evidence>
<feature type="transmembrane region" description="Helical" evidence="5">
    <location>
        <begin position="12"/>
        <end position="31"/>
    </location>
</feature>
<feature type="transmembrane region" description="Helical" evidence="5">
    <location>
        <begin position="194"/>
        <end position="216"/>
    </location>
</feature>
<keyword evidence="4 5" id="KW-0472">Membrane</keyword>
<evidence type="ECO:0000256" key="2">
    <source>
        <dbReference type="ARBA" id="ARBA00022692"/>
    </source>
</evidence>
<dbReference type="PANTHER" id="PTHR10846:SF8">
    <property type="entry name" value="INNER MEMBRANE PROTEIN YRBG"/>
    <property type="match status" value="1"/>
</dbReference>
<organism evidence="7 8">
    <name type="scientific">Eiseniibacteriota bacterium</name>
    <dbReference type="NCBI Taxonomy" id="2212470"/>
    <lineage>
        <taxon>Bacteria</taxon>
        <taxon>Candidatus Eiseniibacteriota</taxon>
    </lineage>
</organism>
<reference evidence="7" key="2">
    <citation type="journal article" date="2021" name="Microbiome">
        <title>Successional dynamics and alternative stable states in a saline activated sludge microbial community over 9 years.</title>
        <authorList>
            <person name="Wang Y."/>
            <person name="Ye J."/>
            <person name="Ju F."/>
            <person name="Liu L."/>
            <person name="Boyd J.A."/>
            <person name="Deng Y."/>
            <person name="Parks D.H."/>
            <person name="Jiang X."/>
            <person name="Yin X."/>
            <person name="Woodcroft B.J."/>
            <person name="Tyson G.W."/>
            <person name="Hugenholtz P."/>
            <person name="Polz M.F."/>
            <person name="Zhang T."/>
        </authorList>
    </citation>
    <scope>NUCLEOTIDE SEQUENCE</scope>
    <source>
        <strain evidence="7">HKST-UBA01</strain>
    </source>
</reference>
<reference evidence="7" key="1">
    <citation type="submission" date="2020-04" db="EMBL/GenBank/DDBJ databases">
        <authorList>
            <person name="Zhang T."/>
        </authorList>
    </citation>
    <scope>NUCLEOTIDE SEQUENCE</scope>
    <source>
        <strain evidence="7">HKST-UBA01</strain>
    </source>
</reference>
<dbReference type="Proteomes" id="UP000697710">
    <property type="component" value="Unassembled WGS sequence"/>
</dbReference>
<feature type="transmembrane region" description="Helical" evidence="5">
    <location>
        <begin position="88"/>
        <end position="108"/>
    </location>
</feature>
<keyword evidence="2 5" id="KW-0812">Transmembrane</keyword>
<evidence type="ECO:0000313" key="7">
    <source>
        <dbReference type="EMBL" id="MCA9726766.1"/>
    </source>
</evidence>
<feature type="transmembrane region" description="Helical" evidence="5">
    <location>
        <begin position="228"/>
        <end position="246"/>
    </location>
</feature>
<gene>
    <name evidence="7" type="ORF">KC729_03720</name>
</gene>
<dbReference type="GO" id="GO:0005262">
    <property type="term" value="F:calcium channel activity"/>
    <property type="evidence" value="ECO:0007669"/>
    <property type="project" value="TreeGrafter"/>
</dbReference>
<dbReference type="InterPro" id="IPR044880">
    <property type="entry name" value="NCX_ion-bd_dom_sf"/>
</dbReference>
<feature type="transmembrane region" description="Helical" evidence="5">
    <location>
        <begin position="120"/>
        <end position="139"/>
    </location>
</feature>
<keyword evidence="3 5" id="KW-1133">Transmembrane helix</keyword>
<feature type="domain" description="Sodium/calcium exchanger membrane region" evidence="6">
    <location>
        <begin position="194"/>
        <end position="343"/>
    </location>
</feature>
<evidence type="ECO:0000256" key="4">
    <source>
        <dbReference type="ARBA" id="ARBA00023136"/>
    </source>
</evidence>
<feature type="transmembrane region" description="Helical" evidence="5">
    <location>
        <begin position="328"/>
        <end position="347"/>
    </location>
</feature>
<name>A0A956LWS8_UNCEI</name>
<proteinExistence type="predicted"/>
<feature type="transmembrane region" description="Helical" evidence="5">
    <location>
        <begin position="145"/>
        <end position="164"/>
    </location>
</feature>